<sequence length="37" mass="4106">MVLHLQIHNQGVCQQVQVLESAAALRAVARNLLLRLV</sequence>
<name>A0A2P2PLS5_RHIMU</name>
<dbReference type="EMBL" id="GGEC01075199">
    <property type="protein sequence ID" value="MBX55683.1"/>
    <property type="molecule type" value="Transcribed_RNA"/>
</dbReference>
<dbReference type="AlphaFoldDB" id="A0A2P2PLS5"/>
<evidence type="ECO:0000313" key="1">
    <source>
        <dbReference type="EMBL" id="MBX55683.1"/>
    </source>
</evidence>
<proteinExistence type="predicted"/>
<protein>
    <submittedName>
        <fullName evidence="1">Uncharacterized protein</fullName>
    </submittedName>
</protein>
<reference evidence="1" key="1">
    <citation type="submission" date="2018-02" db="EMBL/GenBank/DDBJ databases">
        <title>Rhizophora mucronata_Transcriptome.</title>
        <authorList>
            <person name="Meera S.P."/>
            <person name="Sreeshan A."/>
            <person name="Augustine A."/>
        </authorList>
    </citation>
    <scope>NUCLEOTIDE SEQUENCE</scope>
    <source>
        <tissue evidence="1">Leaf</tissue>
    </source>
</reference>
<organism evidence="1">
    <name type="scientific">Rhizophora mucronata</name>
    <name type="common">Asiatic mangrove</name>
    <dbReference type="NCBI Taxonomy" id="61149"/>
    <lineage>
        <taxon>Eukaryota</taxon>
        <taxon>Viridiplantae</taxon>
        <taxon>Streptophyta</taxon>
        <taxon>Embryophyta</taxon>
        <taxon>Tracheophyta</taxon>
        <taxon>Spermatophyta</taxon>
        <taxon>Magnoliopsida</taxon>
        <taxon>eudicotyledons</taxon>
        <taxon>Gunneridae</taxon>
        <taxon>Pentapetalae</taxon>
        <taxon>rosids</taxon>
        <taxon>fabids</taxon>
        <taxon>Malpighiales</taxon>
        <taxon>Rhizophoraceae</taxon>
        <taxon>Rhizophora</taxon>
    </lineage>
</organism>
<accession>A0A2P2PLS5</accession>